<evidence type="ECO:0000313" key="2">
    <source>
        <dbReference type="EMBL" id="KON87671.1"/>
    </source>
</evidence>
<feature type="signal peptide" evidence="1">
    <location>
        <begin position="1"/>
        <end position="24"/>
    </location>
</feature>
<feature type="chain" id="PRO_5005599409" evidence="1">
    <location>
        <begin position="25"/>
        <end position="107"/>
    </location>
</feature>
<proteinExistence type="predicted"/>
<evidence type="ECO:0000256" key="1">
    <source>
        <dbReference type="SAM" id="SignalP"/>
    </source>
</evidence>
<keyword evidence="1" id="KW-0732">Signal</keyword>
<dbReference type="STRING" id="1459.AF332_13080"/>
<keyword evidence="3" id="KW-1185">Reference proteome</keyword>
<dbReference type="AlphaFoldDB" id="A0A0M0GE12"/>
<dbReference type="RefSeq" id="WP_053435026.1">
    <property type="nucleotide sequence ID" value="NZ_LGUF01000007.1"/>
</dbReference>
<dbReference type="PATRIC" id="fig|1459.3.peg.2825"/>
<evidence type="ECO:0000313" key="3">
    <source>
        <dbReference type="Proteomes" id="UP000037109"/>
    </source>
</evidence>
<dbReference type="EMBL" id="LGUF01000007">
    <property type="protein sequence ID" value="KON87671.1"/>
    <property type="molecule type" value="Genomic_DNA"/>
</dbReference>
<sequence length="107" mass="12041">MKKIGFLLMAVLLTTALGIKTAEAAYLPEYDKFVEVSYKDARKIADLLGLKDVPLGEETARLSFEMQENLIAKIEVILKTEIDHYYIWLTVDGQPVLGIDPPVPLYN</sequence>
<comment type="caution">
    <text evidence="2">The sequence shown here is derived from an EMBL/GenBank/DDBJ whole genome shotgun (WGS) entry which is preliminary data.</text>
</comment>
<name>A0A0M0GE12_SPOGL</name>
<reference evidence="3" key="1">
    <citation type="submission" date="2015-07" db="EMBL/GenBank/DDBJ databases">
        <title>Fjat-10036 dsm4.</title>
        <authorList>
            <person name="Liu B."/>
            <person name="Wang J."/>
            <person name="Zhu Y."/>
            <person name="Liu G."/>
            <person name="Chen Q."/>
            <person name="Chen Z."/>
            <person name="Lan J."/>
            <person name="Che J."/>
            <person name="Ge C."/>
            <person name="Shi H."/>
            <person name="Pan Z."/>
            <person name="Liu X."/>
        </authorList>
    </citation>
    <scope>NUCLEOTIDE SEQUENCE [LARGE SCALE GENOMIC DNA]</scope>
    <source>
        <strain evidence="3">DSM 4</strain>
    </source>
</reference>
<accession>A0A0M0GE12</accession>
<organism evidence="2 3">
    <name type="scientific">Sporosarcina globispora</name>
    <name type="common">Bacillus globisporus</name>
    <dbReference type="NCBI Taxonomy" id="1459"/>
    <lineage>
        <taxon>Bacteria</taxon>
        <taxon>Bacillati</taxon>
        <taxon>Bacillota</taxon>
        <taxon>Bacilli</taxon>
        <taxon>Bacillales</taxon>
        <taxon>Caryophanaceae</taxon>
        <taxon>Sporosarcina</taxon>
    </lineage>
</organism>
<protein>
    <submittedName>
        <fullName evidence="2">8-amino-7-oxononanoate synthase</fullName>
    </submittedName>
</protein>
<dbReference type="OrthoDB" id="2910639at2"/>
<gene>
    <name evidence="2" type="ORF">AF332_13080</name>
</gene>
<dbReference type="Proteomes" id="UP000037109">
    <property type="component" value="Unassembled WGS sequence"/>
</dbReference>